<dbReference type="PROSITE" id="PS00409">
    <property type="entry name" value="PROKAR_NTER_METHYL"/>
    <property type="match status" value="1"/>
</dbReference>
<comment type="subcellular location">
    <subcellularLocation>
        <location evidence="1">Cell inner membrane</location>
        <topology evidence="1">Single-pass membrane protein</topology>
    </subcellularLocation>
</comment>
<feature type="domain" description="Type II secretion system protein GspG C-terminal" evidence="11">
    <location>
        <begin position="32"/>
        <end position="138"/>
    </location>
</feature>
<evidence type="ECO:0000256" key="9">
    <source>
        <dbReference type="ARBA" id="ARBA00023136"/>
    </source>
</evidence>
<protein>
    <recommendedName>
        <fullName evidence="3">Type II secretion system core protein G</fullName>
    </recommendedName>
</protein>
<name>A0ABR8LMP6_9ALTE</name>
<evidence type="ECO:0000256" key="3">
    <source>
        <dbReference type="ARBA" id="ARBA00020042"/>
    </source>
</evidence>
<reference evidence="12 13" key="1">
    <citation type="submission" date="2020-04" db="EMBL/GenBank/DDBJ databases">
        <title>Salinimonas sp. HHU 13199.</title>
        <authorList>
            <person name="Cui X."/>
            <person name="Zhang D."/>
        </authorList>
    </citation>
    <scope>NUCLEOTIDE SEQUENCE [LARGE SCALE GENOMIC DNA]</scope>
    <source>
        <strain evidence="12 13">HHU 13199</strain>
    </source>
</reference>
<evidence type="ECO:0000256" key="8">
    <source>
        <dbReference type="ARBA" id="ARBA00022989"/>
    </source>
</evidence>
<evidence type="ECO:0000256" key="10">
    <source>
        <dbReference type="SAM" id="Phobius"/>
    </source>
</evidence>
<evidence type="ECO:0000256" key="4">
    <source>
        <dbReference type="ARBA" id="ARBA00022475"/>
    </source>
</evidence>
<evidence type="ECO:0000256" key="6">
    <source>
        <dbReference type="ARBA" id="ARBA00022519"/>
    </source>
</evidence>
<keyword evidence="8 10" id="KW-1133">Transmembrane helix</keyword>
<dbReference type="Pfam" id="PF07963">
    <property type="entry name" value="N_methyl"/>
    <property type="match status" value="1"/>
</dbReference>
<dbReference type="PRINTS" id="PR00813">
    <property type="entry name" value="BCTERIALGSPG"/>
</dbReference>
<sequence length="149" mass="16537">MKYMSRSSGFTLIEVMVVLFIIGIMAAIVAPQILGESDNARLQKAALDIRQLENTLQMYKLKNSRYPTTEQGLDALVTAPTIEPIPRNYPSDGFIDRIPNDPWGNPYELMSPGEMGTIDIYSNGPDLQPGTDDDIGNWNMHEYLGNNAG</sequence>
<dbReference type="NCBIfam" id="TIGR01710">
    <property type="entry name" value="typeII_sec_gspG"/>
    <property type="match status" value="1"/>
</dbReference>
<accession>A0ABR8LMP6</accession>
<keyword evidence="9 10" id="KW-0472">Membrane</keyword>
<dbReference type="RefSeq" id="WP_191023950.1">
    <property type="nucleotide sequence ID" value="NZ_JABBXD010000003.1"/>
</dbReference>
<evidence type="ECO:0000259" key="11">
    <source>
        <dbReference type="Pfam" id="PF08334"/>
    </source>
</evidence>
<keyword evidence="5" id="KW-0488">Methylation</keyword>
<evidence type="ECO:0000256" key="7">
    <source>
        <dbReference type="ARBA" id="ARBA00022692"/>
    </source>
</evidence>
<keyword evidence="7 10" id="KW-0812">Transmembrane</keyword>
<dbReference type="InterPro" id="IPR045584">
    <property type="entry name" value="Pilin-like"/>
</dbReference>
<organism evidence="12 13">
    <name type="scientific">Salinimonas profundi</name>
    <dbReference type="NCBI Taxonomy" id="2729140"/>
    <lineage>
        <taxon>Bacteria</taxon>
        <taxon>Pseudomonadati</taxon>
        <taxon>Pseudomonadota</taxon>
        <taxon>Gammaproteobacteria</taxon>
        <taxon>Alteromonadales</taxon>
        <taxon>Alteromonadaceae</taxon>
        <taxon>Alteromonas/Salinimonas group</taxon>
        <taxon>Salinimonas</taxon>
    </lineage>
</organism>
<dbReference type="Gene3D" id="3.30.700.10">
    <property type="entry name" value="Glycoprotein, Type 4 Pilin"/>
    <property type="match status" value="1"/>
</dbReference>
<dbReference type="PANTHER" id="PTHR30093:SF44">
    <property type="entry name" value="TYPE II SECRETION SYSTEM CORE PROTEIN G"/>
    <property type="match status" value="1"/>
</dbReference>
<evidence type="ECO:0000256" key="5">
    <source>
        <dbReference type="ARBA" id="ARBA00022481"/>
    </source>
</evidence>
<evidence type="ECO:0000256" key="1">
    <source>
        <dbReference type="ARBA" id="ARBA00004377"/>
    </source>
</evidence>
<dbReference type="Proteomes" id="UP000624419">
    <property type="component" value="Unassembled WGS sequence"/>
</dbReference>
<dbReference type="EMBL" id="JABBXD010000003">
    <property type="protein sequence ID" value="MBD3585672.1"/>
    <property type="molecule type" value="Genomic_DNA"/>
</dbReference>
<dbReference type="InterPro" id="IPR010054">
    <property type="entry name" value="Type2_sec_GspG"/>
</dbReference>
<comment type="caution">
    <text evidence="12">The sequence shown here is derived from an EMBL/GenBank/DDBJ whole genome shotgun (WGS) entry which is preliminary data.</text>
</comment>
<feature type="transmembrane region" description="Helical" evidence="10">
    <location>
        <begin position="12"/>
        <end position="34"/>
    </location>
</feature>
<gene>
    <name evidence="12" type="primary">gspG</name>
    <name evidence="12" type="ORF">HHX48_08000</name>
</gene>
<dbReference type="InterPro" id="IPR012902">
    <property type="entry name" value="N_methyl_site"/>
</dbReference>
<dbReference type="NCBIfam" id="TIGR02532">
    <property type="entry name" value="IV_pilin_GFxxxE"/>
    <property type="match status" value="1"/>
</dbReference>
<dbReference type="PANTHER" id="PTHR30093">
    <property type="entry name" value="GENERAL SECRETION PATHWAY PROTEIN G"/>
    <property type="match status" value="1"/>
</dbReference>
<dbReference type="InterPro" id="IPR000983">
    <property type="entry name" value="Bac_GSPG_pilin"/>
</dbReference>
<evidence type="ECO:0000313" key="13">
    <source>
        <dbReference type="Proteomes" id="UP000624419"/>
    </source>
</evidence>
<dbReference type="InterPro" id="IPR013545">
    <property type="entry name" value="T2SS_protein-GspG_C"/>
</dbReference>
<keyword evidence="13" id="KW-1185">Reference proteome</keyword>
<keyword evidence="4" id="KW-1003">Cell membrane</keyword>
<keyword evidence="6" id="KW-0997">Cell inner membrane</keyword>
<dbReference type="SUPFAM" id="SSF54523">
    <property type="entry name" value="Pili subunits"/>
    <property type="match status" value="1"/>
</dbReference>
<proteinExistence type="inferred from homology"/>
<dbReference type="Pfam" id="PF08334">
    <property type="entry name" value="T2SSG"/>
    <property type="match status" value="1"/>
</dbReference>
<evidence type="ECO:0000313" key="12">
    <source>
        <dbReference type="EMBL" id="MBD3585672.1"/>
    </source>
</evidence>
<comment type="similarity">
    <text evidence="2">Belongs to the GSP G family.</text>
</comment>
<evidence type="ECO:0000256" key="2">
    <source>
        <dbReference type="ARBA" id="ARBA00009984"/>
    </source>
</evidence>